<keyword evidence="2" id="KW-0507">mRNA processing</keyword>
<keyword evidence="6" id="KW-1185">Reference proteome</keyword>
<comment type="subcellular location">
    <subcellularLocation>
        <location evidence="1">Nucleus</location>
    </subcellularLocation>
</comment>
<dbReference type="InterPro" id="IPR011989">
    <property type="entry name" value="ARM-like"/>
</dbReference>
<keyword evidence="3" id="KW-0539">Nucleus</keyword>
<name>A0A9W9CZW8_9PEZI</name>
<dbReference type="InterPro" id="IPR016024">
    <property type="entry name" value="ARM-type_fold"/>
</dbReference>
<dbReference type="PANTHER" id="PTHR15245">
    <property type="entry name" value="SYMPLEKIN-RELATED"/>
    <property type="match status" value="1"/>
</dbReference>
<dbReference type="InterPro" id="IPR032460">
    <property type="entry name" value="Symplekin/Pta1_N"/>
</dbReference>
<dbReference type="EMBL" id="JAPEVB010000002">
    <property type="protein sequence ID" value="KAJ4394272.1"/>
    <property type="molecule type" value="Genomic_DNA"/>
</dbReference>
<protein>
    <recommendedName>
        <fullName evidence="4">Symplekin/Pta1 N-terminal domain-containing protein</fullName>
    </recommendedName>
</protein>
<organism evidence="5 6">
    <name type="scientific">Gnomoniopsis smithogilvyi</name>
    <dbReference type="NCBI Taxonomy" id="1191159"/>
    <lineage>
        <taxon>Eukaryota</taxon>
        <taxon>Fungi</taxon>
        <taxon>Dikarya</taxon>
        <taxon>Ascomycota</taxon>
        <taxon>Pezizomycotina</taxon>
        <taxon>Sordariomycetes</taxon>
        <taxon>Sordariomycetidae</taxon>
        <taxon>Diaporthales</taxon>
        <taxon>Gnomoniaceae</taxon>
        <taxon>Gnomoniopsis</taxon>
    </lineage>
</organism>
<dbReference type="InterPro" id="IPR021850">
    <property type="entry name" value="Symplekin/Pta1"/>
</dbReference>
<dbReference type="Pfam" id="PF11935">
    <property type="entry name" value="SYMPK_PTA1_N"/>
    <property type="match status" value="1"/>
</dbReference>
<proteinExistence type="predicted"/>
<evidence type="ECO:0000313" key="5">
    <source>
        <dbReference type="EMBL" id="KAJ4394272.1"/>
    </source>
</evidence>
<evidence type="ECO:0000256" key="1">
    <source>
        <dbReference type="ARBA" id="ARBA00004123"/>
    </source>
</evidence>
<gene>
    <name evidence="5" type="ORF">N0V93_003489</name>
</gene>
<dbReference type="GO" id="GO:0006397">
    <property type="term" value="P:mRNA processing"/>
    <property type="evidence" value="ECO:0007669"/>
    <property type="project" value="UniProtKB-KW"/>
</dbReference>
<evidence type="ECO:0000313" key="6">
    <source>
        <dbReference type="Proteomes" id="UP001140453"/>
    </source>
</evidence>
<sequence length="725" mass="79905">MASANVQSVSDQLKQLNEAKKAVLSDPQAYYSQIMVGILPLASPNTNIELRRWATSFIAEAFATPTLPGRDKEGMSLQVVGHLRALLENPKEDPYVLRSAIQAAASIYPHAMRWIIHNSYERGPWDELMAIKQRILRIWDDAASAVRLCCIKFAQRVVLAQTAAINTDKRNGLEVSLGMVIADHPFLDPRQLEAEATGLLDRMLGVLQDNSSDALVVDGTLNCLSILIRSRPSTSNRILSAVMNFNPLKLANSPMTPKTRVLVKSMEKTTRMLLIHLLKRDPQNPFAPKITAHVERLMRSRQEILEGAGQKRQMVEQQAYSDGNVKRQKIAERPAPAQPNPLAPPENSLAALFTLNAHVGLQAFDASQVPAALAARIAVSTLARVDPQALEKAIQAVRERFEAKVAAAPPVLNPETAPLDVEDDDDYEPDYMVAEDTEQILNKLDGTPREDPQIQADAASLALGPYKLPAPPPLNPDAAAAAGQLTVARVFDALKVREDSSTKKSKAGINRLAASAYDKDALLTFIARIGTRSNAGLEDIDVKDEANAMVLRNPLGGNAIRERMYTYILEDFRKRIDVAVAWLCEEWYNDRLSQKQSPDAPLHYEKTALKLVDGFFPYLNPQDKVLMRFLGEIPELNKQILAKVKGLCADPSMVQLALTSLLYLVMMKPPVRDMALDTVQDVWLEFEDARPMAAKYLTKWRPGFVESQTGGGGENAAALPSPVTA</sequence>
<dbReference type="SUPFAM" id="SSF48371">
    <property type="entry name" value="ARM repeat"/>
    <property type="match status" value="1"/>
</dbReference>
<dbReference type="GO" id="GO:0005847">
    <property type="term" value="C:mRNA cleavage and polyadenylation specificity factor complex"/>
    <property type="evidence" value="ECO:0007669"/>
    <property type="project" value="TreeGrafter"/>
</dbReference>
<dbReference type="OrthoDB" id="331600at2759"/>
<accession>A0A9W9CZW8</accession>
<dbReference type="PANTHER" id="PTHR15245:SF20">
    <property type="entry name" value="SYMPLEKIN"/>
    <property type="match status" value="1"/>
</dbReference>
<dbReference type="AlphaFoldDB" id="A0A9W9CZW8"/>
<evidence type="ECO:0000256" key="3">
    <source>
        <dbReference type="ARBA" id="ARBA00023242"/>
    </source>
</evidence>
<comment type="caution">
    <text evidence="5">The sequence shown here is derived from an EMBL/GenBank/DDBJ whole genome shotgun (WGS) entry which is preliminary data.</text>
</comment>
<dbReference type="Proteomes" id="UP001140453">
    <property type="component" value="Unassembled WGS sequence"/>
</dbReference>
<dbReference type="Gene3D" id="1.25.10.10">
    <property type="entry name" value="Leucine-rich Repeat Variant"/>
    <property type="match status" value="1"/>
</dbReference>
<feature type="domain" description="Symplekin/Pta1 N-terminal" evidence="4">
    <location>
        <begin position="93"/>
        <end position="307"/>
    </location>
</feature>
<reference evidence="5" key="1">
    <citation type="submission" date="2022-10" db="EMBL/GenBank/DDBJ databases">
        <title>Tapping the CABI collections for fungal endophytes: first genome assemblies for Collariella, Neodidymelliopsis, Ascochyta clinopodiicola, Didymella pomorum, Didymosphaeria variabile, Neocosmospora piperis and Neocucurbitaria cava.</title>
        <authorList>
            <person name="Hill R."/>
        </authorList>
    </citation>
    <scope>NUCLEOTIDE SEQUENCE</scope>
    <source>
        <strain evidence="5">IMI 355082</strain>
    </source>
</reference>
<evidence type="ECO:0000256" key="2">
    <source>
        <dbReference type="ARBA" id="ARBA00022664"/>
    </source>
</evidence>
<evidence type="ECO:0000259" key="4">
    <source>
        <dbReference type="Pfam" id="PF11935"/>
    </source>
</evidence>